<dbReference type="EMBL" id="KZ305066">
    <property type="protein sequence ID" value="PIA31659.1"/>
    <property type="molecule type" value="Genomic_DNA"/>
</dbReference>
<feature type="region of interest" description="Disordered" evidence="1">
    <location>
        <begin position="26"/>
        <end position="45"/>
    </location>
</feature>
<name>A0A2G5CK68_AQUCA</name>
<evidence type="ECO:0000313" key="3">
    <source>
        <dbReference type="Proteomes" id="UP000230069"/>
    </source>
</evidence>
<keyword evidence="3" id="KW-1185">Reference proteome</keyword>
<dbReference type="InterPro" id="IPR027443">
    <property type="entry name" value="IPNS-like_sf"/>
</dbReference>
<feature type="compositionally biased region" description="Low complexity" evidence="1">
    <location>
        <begin position="26"/>
        <end position="38"/>
    </location>
</feature>
<evidence type="ECO:0000256" key="1">
    <source>
        <dbReference type="SAM" id="MobiDB-lite"/>
    </source>
</evidence>
<dbReference type="Gene3D" id="2.60.120.330">
    <property type="entry name" value="B-lactam Antibiotic, Isopenicillin N Synthase, Chain"/>
    <property type="match status" value="1"/>
</dbReference>
<dbReference type="SUPFAM" id="SSF51197">
    <property type="entry name" value="Clavaminate synthase-like"/>
    <property type="match status" value="1"/>
</dbReference>
<protein>
    <recommendedName>
        <fullName evidence="4">Isopenicillin N synthase-like Fe(2+) 2OG dioxygenase domain-containing protein</fullName>
    </recommendedName>
</protein>
<dbReference type="FunCoup" id="A0A2G5CK68">
    <property type="interactions" value="1190"/>
</dbReference>
<organism evidence="2 3">
    <name type="scientific">Aquilegia coerulea</name>
    <name type="common">Rocky mountain columbine</name>
    <dbReference type="NCBI Taxonomy" id="218851"/>
    <lineage>
        <taxon>Eukaryota</taxon>
        <taxon>Viridiplantae</taxon>
        <taxon>Streptophyta</taxon>
        <taxon>Embryophyta</taxon>
        <taxon>Tracheophyta</taxon>
        <taxon>Spermatophyta</taxon>
        <taxon>Magnoliopsida</taxon>
        <taxon>Ranunculales</taxon>
        <taxon>Ranunculaceae</taxon>
        <taxon>Thalictroideae</taxon>
        <taxon>Aquilegia</taxon>
    </lineage>
</organism>
<dbReference type="Proteomes" id="UP000230069">
    <property type="component" value="Unassembled WGS sequence"/>
</dbReference>
<dbReference type="InParanoid" id="A0A2G5CK68"/>
<accession>A0A2G5CK68</accession>
<evidence type="ECO:0008006" key="4">
    <source>
        <dbReference type="Google" id="ProtNLM"/>
    </source>
</evidence>
<proteinExistence type="predicted"/>
<dbReference type="AlphaFoldDB" id="A0A2G5CK68"/>
<dbReference type="STRING" id="218851.A0A2G5CK68"/>
<gene>
    <name evidence="2" type="ORF">AQUCO_04900158v1</name>
</gene>
<reference evidence="2 3" key="1">
    <citation type="submission" date="2017-09" db="EMBL/GenBank/DDBJ databases">
        <title>WGS assembly of Aquilegia coerulea Goldsmith.</title>
        <authorList>
            <person name="Hodges S."/>
            <person name="Kramer E."/>
            <person name="Nordborg M."/>
            <person name="Tomkins J."/>
            <person name="Borevitz J."/>
            <person name="Derieg N."/>
            <person name="Yan J."/>
            <person name="Mihaltcheva S."/>
            <person name="Hayes R.D."/>
            <person name="Rokhsar D."/>
        </authorList>
    </citation>
    <scope>NUCLEOTIDE SEQUENCE [LARGE SCALE GENOMIC DNA]</scope>
    <source>
        <strain evidence="3">cv. Goldsmith</strain>
    </source>
</reference>
<evidence type="ECO:0000313" key="2">
    <source>
        <dbReference type="EMBL" id="PIA31659.1"/>
    </source>
</evidence>
<dbReference type="OrthoDB" id="438224at2759"/>
<sequence length="473" mass="53016">MEDEVDAEILEPFELNFSDLLILSSSTMNSSSSSSSSISKEEKERLESITRTIMETLGPTGLGLLTITGVPKASDLRQTLLPLARKLALLNNEDRRRILKEHGLGSDVSLKNPDRSVSSFSMQLKYAQSQSSDQGGDSLGGQLDDLNADSFHEFMDDEFRNLGKTFKELGVCMMELGLQLARICDRFFGGKEIEQSILDSSMAKGRLIHYHSCLENIILKGAEKRKGSRKMLVSHPLSCHNSPGNRVSPMPHEGLNMETCPIAAKTCPTSLSNLWQQWHYDYGIFTILTAPMFISACHQPNTEAKDDGFWKSPEQKHLPSGHTYLQIFDSNKNKVFVVRSRPDCFLIQVGESADIISRGKLHSTLHSVSKPVNLKNLSRETFVVFLQPAWDKTFSVSHYPKESSTLNGQCSNKEMNSSSILHRPEQETSKIYQKIFEIIPPLSSRLKDGMTFAEFSRETTKQYYGSSGIQSNR</sequence>
<dbReference type="PANTHER" id="PTHR48253">
    <property type="match status" value="1"/>
</dbReference>
<dbReference type="PANTHER" id="PTHR48253:SF2">
    <property type="entry name" value="ISOPENICILLIN N SYNTHASE-LIKE FE(2+) 2OG DIOXYGENASE DOMAIN-CONTAINING PROTEIN"/>
    <property type="match status" value="1"/>
</dbReference>